<gene>
    <name evidence="2" type="ORF">TcWFU_002795</name>
</gene>
<comment type="caution">
    <text evidence="2">The sequence shown here is derived from an EMBL/GenBank/DDBJ whole genome shotgun (WGS) entry which is preliminary data.</text>
</comment>
<proteinExistence type="predicted"/>
<evidence type="ECO:0000259" key="1">
    <source>
        <dbReference type="Pfam" id="PF18997"/>
    </source>
</evidence>
<evidence type="ECO:0000313" key="2">
    <source>
        <dbReference type="EMBL" id="KAL5105716.1"/>
    </source>
</evidence>
<organism evidence="2 3">
    <name type="scientific">Taenia crassiceps</name>
    <dbReference type="NCBI Taxonomy" id="6207"/>
    <lineage>
        <taxon>Eukaryota</taxon>
        <taxon>Metazoa</taxon>
        <taxon>Spiralia</taxon>
        <taxon>Lophotrochozoa</taxon>
        <taxon>Platyhelminthes</taxon>
        <taxon>Cestoda</taxon>
        <taxon>Eucestoda</taxon>
        <taxon>Cyclophyllidea</taxon>
        <taxon>Taeniidae</taxon>
        <taxon>Taenia</taxon>
    </lineage>
</organism>
<dbReference type="InterPro" id="IPR043785">
    <property type="entry name" value="DUF5727"/>
</dbReference>
<name>A0ABR4Q830_9CEST</name>
<sequence length="81" mass="8962">MNLTFDVNSACADMVRDEASDLRICHGNFTPRSGVQWENLIWATNTSMLSVSIDYTQSGESPEVKECNRSGRAQATVDAVY</sequence>
<dbReference type="EMBL" id="JAKROA010000007">
    <property type="protein sequence ID" value="KAL5105716.1"/>
    <property type="molecule type" value="Genomic_DNA"/>
</dbReference>
<dbReference type="Pfam" id="PF18997">
    <property type="entry name" value="DUF5727"/>
    <property type="match status" value="1"/>
</dbReference>
<keyword evidence="3" id="KW-1185">Reference proteome</keyword>
<dbReference type="Proteomes" id="UP001651158">
    <property type="component" value="Unassembled WGS sequence"/>
</dbReference>
<protein>
    <recommendedName>
        <fullName evidence="1">DUF5727 domain-containing protein</fullName>
    </recommendedName>
</protein>
<reference evidence="2 3" key="1">
    <citation type="journal article" date="2022" name="Front. Cell. Infect. Microbiol.">
        <title>The Genomes of Two Strains of Taenia crassiceps the Animal Model for the Study of Human Cysticercosis.</title>
        <authorList>
            <person name="Bobes R.J."/>
            <person name="Estrada K."/>
            <person name="Rios-Valencia D.G."/>
            <person name="Calderon-Gallegos A."/>
            <person name="de la Torre P."/>
            <person name="Carrero J.C."/>
            <person name="Sanchez-Flores A."/>
            <person name="Laclette J.P."/>
        </authorList>
    </citation>
    <scope>NUCLEOTIDE SEQUENCE [LARGE SCALE GENOMIC DNA]</scope>
    <source>
        <strain evidence="2">WFUcys</strain>
    </source>
</reference>
<accession>A0ABR4Q830</accession>
<feature type="domain" description="DUF5727" evidence="1">
    <location>
        <begin position="9"/>
        <end position="69"/>
    </location>
</feature>
<evidence type="ECO:0000313" key="3">
    <source>
        <dbReference type="Proteomes" id="UP001651158"/>
    </source>
</evidence>